<reference evidence="10" key="1">
    <citation type="submission" date="2023-11" db="EMBL/GenBank/DDBJ databases">
        <authorList>
            <person name="De Vega J J."/>
            <person name="De Vega J J."/>
        </authorList>
    </citation>
    <scope>NUCLEOTIDE SEQUENCE</scope>
</reference>
<dbReference type="PROSITE" id="PS50075">
    <property type="entry name" value="CARRIER"/>
    <property type="match status" value="3"/>
</dbReference>
<feature type="domain" description="Carrier" evidence="8">
    <location>
        <begin position="1737"/>
        <end position="1812"/>
    </location>
</feature>
<dbReference type="Gene3D" id="3.30.300.30">
    <property type="match status" value="1"/>
</dbReference>
<dbReference type="SUPFAM" id="SSF52777">
    <property type="entry name" value="CoA-dependent acyltransferases"/>
    <property type="match status" value="2"/>
</dbReference>
<feature type="region of interest" description="Disordered" evidence="7">
    <location>
        <begin position="1019"/>
        <end position="1051"/>
    </location>
</feature>
<keyword evidence="5" id="KW-0843">Virulence</keyword>
<keyword evidence="6" id="KW-0511">Multifunctional enzyme</keyword>
<dbReference type="InterPro" id="IPR014031">
    <property type="entry name" value="Ketoacyl_synth_C"/>
</dbReference>
<dbReference type="SUPFAM" id="SSF53901">
    <property type="entry name" value="Thiolase-like"/>
    <property type="match status" value="1"/>
</dbReference>
<dbReference type="PANTHER" id="PTHR45527">
    <property type="entry name" value="NONRIBOSOMAL PEPTIDE SYNTHETASE"/>
    <property type="match status" value="1"/>
</dbReference>
<protein>
    <submittedName>
        <fullName evidence="10">Uncharacterized protein</fullName>
    </submittedName>
</protein>
<feature type="domain" description="Carrier" evidence="8">
    <location>
        <begin position="1055"/>
        <end position="1134"/>
    </location>
</feature>
<evidence type="ECO:0000256" key="7">
    <source>
        <dbReference type="SAM" id="MobiDB-lite"/>
    </source>
</evidence>
<dbReference type="Gene3D" id="1.10.1200.10">
    <property type="entry name" value="ACP-like"/>
    <property type="match status" value="2"/>
</dbReference>
<feature type="region of interest" description="Disordered" evidence="7">
    <location>
        <begin position="1524"/>
        <end position="1552"/>
    </location>
</feature>
<dbReference type="InterPro" id="IPR045851">
    <property type="entry name" value="AMP-bd_C_sf"/>
</dbReference>
<dbReference type="InterPro" id="IPR016039">
    <property type="entry name" value="Thiolase-like"/>
</dbReference>
<dbReference type="Gene3D" id="3.40.50.12780">
    <property type="entry name" value="N-terminal domain of ligase-like"/>
    <property type="match status" value="1"/>
</dbReference>
<dbReference type="GO" id="GO:0043041">
    <property type="term" value="P:amino acid activation for nonribosomal peptide biosynthetic process"/>
    <property type="evidence" value="ECO:0007669"/>
    <property type="project" value="TreeGrafter"/>
</dbReference>
<dbReference type="Gene3D" id="3.30.559.30">
    <property type="entry name" value="Nonribosomal peptide synthetase, condensation domain"/>
    <property type="match status" value="1"/>
</dbReference>
<organism evidence="10 11">
    <name type="scientific">Mycena citricolor</name>
    <dbReference type="NCBI Taxonomy" id="2018698"/>
    <lineage>
        <taxon>Eukaryota</taxon>
        <taxon>Fungi</taxon>
        <taxon>Dikarya</taxon>
        <taxon>Basidiomycota</taxon>
        <taxon>Agaricomycotina</taxon>
        <taxon>Agaricomycetes</taxon>
        <taxon>Agaricomycetidae</taxon>
        <taxon>Agaricales</taxon>
        <taxon>Marasmiineae</taxon>
        <taxon>Mycenaceae</taxon>
        <taxon>Mycena</taxon>
    </lineage>
</organism>
<dbReference type="PANTHER" id="PTHR45527:SF1">
    <property type="entry name" value="FATTY ACID SYNTHASE"/>
    <property type="match status" value="1"/>
</dbReference>
<dbReference type="Pfam" id="PF00550">
    <property type="entry name" value="PP-binding"/>
    <property type="match status" value="3"/>
</dbReference>
<evidence type="ECO:0000256" key="2">
    <source>
        <dbReference type="ARBA" id="ARBA00022553"/>
    </source>
</evidence>
<dbReference type="InterPro" id="IPR014030">
    <property type="entry name" value="Ketoacyl_synth_N"/>
</dbReference>
<dbReference type="Proteomes" id="UP001295794">
    <property type="component" value="Unassembled WGS sequence"/>
</dbReference>
<evidence type="ECO:0000256" key="5">
    <source>
        <dbReference type="ARBA" id="ARBA00023026"/>
    </source>
</evidence>
<feature type="domain" description="Carrier" evidence="8">
    <location>
        <begin position="1160"/>
        <end position="1236"/>
    </location>
</feature>
<dbReference type="PROSITE" id="PS52004">
    <property type="entry name" value="KS3_2"/>
    <property type="match status" value="1"/>
</dbReference>
<dbReference type="InterPro" id="IPR042099">
    <property type="entry name" value="ANL_N_sf"/>
</dbReference>
<dbReference type="Gene3D" id="3.30.559.10">
    <property type="entry name" value="Chloramphenicol acetyltransferase-like domain"/>
    <property type="match status" value="1"/>
</dbReference>
<accession>A0AAD2K4R9</accession>
<dbReference type="InterPro" id="IPR018201">
    <property type="entry name" value="Ketoacyl_synth_AS"/>
</dbReference>
<dbReference type="GO" id="GO:0005737">
    <property type="term" value="C:cytoplasm"/>
    <property type="evidence" value="ECO:0007669"/>
    <property type="project" value="TreeGrafter"/>
</dbReference>
<evidence type="ECO:0000256" key="1">
    <source>
        <dbReference type="ARBA" id="ARBA00022450"/>
    </source>
</evidence>
<dbReference type="GO" id="GO:0031177">
    <property type="term" value="F:phosphopantetheine binding"/>
    <property type="evidence" value="ECO:0007669"/>
    <property type="project" value="TreeGrafter"/>
</dbReference>
<keyword evidence="3" id="KW-0436">Ligase</keyword>
<name>A0AAD2K4R9_9AGAR</name>
<keyword evidence="11" id="KW-1185">Reference proteome</keyword>
<evidence type="ECO:0000259" key="9">
    <source>
        <dbReference type="PROSITE" id="PS52004"/>
    </source>
</evidence>
<dbReference type="GO" id="GO:0004315">
    <property type="term" value="F:3-oxoacyl-[acyl-carrier-protein] synthase activity"/>
    <property type="evidence" value="ECO:0007669"/>
    <property type="project" value="InterPro"/>
</dbReference>
<dbReference type="PROSITE" id="PS00606">
    <property type="entry name" value="KS3_1"/>
    <property type="match status" value="1"/>
</dbReference>
<dbReference type="GO" id="GO:0016874">
    <property type="term" value="F:ligase activity"/>
    <property type="evidence" value="ECO:0007669"/>
    <property type="project" value="UniProtKB-KW"/>
</dbReference>
<dbReference type="SUPFAM" id="SSF47336">
    <property type="entry name" value="ACP-like"/>
    <property type="match status" value="3"/>
</dbReference>
<dbReference type="Pfam" id="PF00668">
    <property type="entry name" value="Condensation"/>
    <property type="match status" value="1"/>
</dbReference>
<dbReference type="GO" id="GO:0044550">
    <property type="term" value="P:secondary metabolite biosynthetic process"/>
    <property type="evidence" value="ECO:0007669"/>
    <property type="project" value="TreeGrafter"/>
</dbReference>
<dbReference type="InterPro" id="IPR036736">
    <property type="entry name" value="ACP-like_sf"/>
</dbReference>
<dbReference type="GO" id="GO:0006633">
    <property type="term" value="P:fatty acid biosynthetic process"/>
    <property type="evidence" value="ECO:0007669"/>
    <property type="project" value="InterPro"/>
</dbReference>
<dbReference type="Pfam" id="PF02801">
    <property type="entry name" value="Ketoacyl-synt_C"/>
    <property type="match status" value="1"/>
</dbReference>
<dbReference type="Gene3D" id="3.40.50.1820">
    <property type="entry name" value="alpha/beta hydrolase"/>
    <property type="match status" value="1"/>
</dbReference>
<proteinExistence type="predicted"/>
<dbReference type="InterPro" id="IPR029058">
    <property type="entry name" value="AB_hydrolase_fold"/>
</dbReference>
<evidence type="ECO:0000256" key="4">
    <source>
        <dbReference type="ARBA" id="ARBA00022679"/>
    </source>
</evidence>
<dbReference type="Pfam" id="PF00109">
    <property type="entry name" value="ketoacyl-synt"/>
    <property type="match status" value="1"/>
</dbReference>
<dbReference type="InterPro" id="IPR001031">
    <property type="entry name" value="Thioesterase"/>
</dbReference>
<keyword evidence="2" id="KW-0597">Phosphoprotein</keyword>
<dbReference type="InterPro" id="IPR009081">
    <property type="entry name" value="PP-bd_ACP"/>
</dbReference>
<feature type="domain" description="Ketosynthase family 3 (KS3)" evidence="9">
    <location>
        <begin position="1229"/>
        <end position="1703"/>
    </location>
</feature>
<dbReference type="SUPFAM" id="SSF53474">
    <property type="entry name" value="alpha/beta-Hydrolases"/>
    <property type="match status" value="1"/>
</dbReference>
<evidence type="ECO:0000256" key="3">
    <source>
        <dbReference type="ARBA" id="ARBA00022598"/>
    </source>
</evidence>
<dbReference type="Pfam" id="PF00501">
    <property type="entry name" value="AMP-binding"/>
    <property type="match status" value="2"/>
</dbReference>
<dbReference type="InterPro" id="IPR000873">
    <property type="entry name" value="AMP-dep_synth/lig_dom"/>
</dbReference>
<feature type="region of interest" description="Disordered" evidence="7">
    <location>
        <begin position="1242"/>
        <end position="1268"/>
    </location>
</feature>
<evidence type="ECO:0000259" key="8">
    <source>
        <dbReference type="PROSITE" id="PS50075"/>
    </source>
</evidence>
<evidence type="ECO:0000313" key="10">
    <source>
        <dbReference type="EMBL" id="CAK5278814.1"/>
    </source>
</evidence>
<evidence type="ECO:0000256" key="6">
    <source>
        <dbReference type="ARBA" id="ARBA00023268"/>
    </source>
</evidence>
<dbReference type="InterPro" id="IPR023213">
    <property type="entry name" value="CAT-like_dom_sf"/>
</dbReference>
<dbReference type="SMART" id="SM00825">
    <property type="entry name" value="PKS_KS"/>
    <property type="match status" value="1"/>
</dbReference>
<dbReference type="EMBL" id="CAVNYO010000429">
    <property type="protein sequence ID" value="CAK5278814.1"/>
    <property type="molecule type" value="Genomic_DNA"/>
</dbReference>
<dbReference type="InterPro" id="IPR020841">
    <property type="entry name" value="PKS_Beta-ketoAc_synthase_dom"/>
</dbReference>
<dbReference type="Gene3D" id="3.40.47.10">
    <property type="match status" value="2"/>
</dbReference>
<dbReference type="Pfam" id="PF00975">
    <property type="entry name" value="Thioesterase"/>
    <property type="match status" value="1"/>
</dbReference>
<dbReference type="InterPro" id="IPR001242">
    <property type="entry name" value="Condensation_dom"/>
</dbReference>
<sequence>METFPSARFFALITRAEECDVFLVLNRRGAREDRLKLWVSLPHEMQLITGPVVPPTHSPRTELDASVTSVYPMTRAQEGIWMAYSAQPQHTLYNLTMKFTLASSDTYSMEKVLAGIQTLTARHGILRSTFHGNKSVLSRPFVAEWDAQSALPSVRIVAEPKTAIAKMHLQKLLHQAVPLSEEFAVRWLVVELQGAIEVYVIAHHIALDGTSMSELSGELLCLLDGKAEESKPIGEVFQKAHMMESVFRGSGAFQLAKEFWLSQAGIPRRSSGKVCPRCPSPRTTVRLRDGPSSAKTCQLAQWSARHRTSWFRVALAVVALLTQSHSIAGSSRDQTLTVAFGGRPKGLDRTVGHFANALPIRVPVSHLIRSSSTITFDALLRLLSTTVSTAKKHERFSFTDLSQACLEEGCMPPRAQVAVTLSPKLEREECELYPVEGPYDLFFCFLEAADSVSLGVIYDPTLFDQKSIAALKVDFERIVAQAMAETPFDLQPLLGSRIPCLMPPIDTTDAGQVSKRRFHAMFEHQAARNPAAVAMSCAERDESMTYGEMNERANQMANALRQLGMGRTHVVLLHLKRGFSTLCWILAVLKAGATYAIADQGHPLERTRSAMAVAEPDLIVDDGMVSKWASSQGPSRSCARTRASWTRSRETIWRMCRKTMTWHTLSSLLAAPVCQPKGVEITHSSLSNWITAAHAAGYFPMGPFSRVLQFATFAFDAAVLEWSLALSLGSNLCFANTPQALIGDYLADVIDKNLVTHMHLTPSVLGTLPASRRLQSLECISVGGEMVPDNLIERWRTRVTLQNAYGPTEATVVMAHRPQPSSPGDAAPSAANIGKPHSPTEVFVCNPSFDRLLAVNEVGEVCLAGPQLARGYRNRADLTSQRFAVHPQNGKRMYKTGDRGKLLADGTVVLMGRMDRELKVRGYRIDLDDLERTVVAVMPSIISVSVQSSPSGTDLCVFVSPQTVDGTELKRLLGLRVPSYMVPRNVYCLPRLPLNTSDKTDHKVIKLRMEELIRDAKFPSGATTPISTSSDEDDLSSLEDSSRSSTLADSTMLQADESVSHQDLTNVWIELLELKSAPSGKSSFFDLGGNSLLAQTLIEKVRGQLPSGSLSVSVLDLFTYPCLDDFIPFVQSRAPAKVTAPRVKGPRMSRQSSTKSLAPASQVDTISSLTNIWKSVLQLDRVAKDASFFDAGGNSLLMTTLHKSIVRSWPGCGVQLIDLFQNATIQSQAELIAVPSPVHSTAPSLKARKKRASATGKKERVASRESAGPDESRDIAIVGIAVEVFPGGVYVPHRGALKDVWEFDGARWGIKAEEAEEMDPQQKLLMTVAQELWRMRVRFRLLPDRTRSACSWEPLPRPGFPVACCIAFQISELTLFLGKPDEDAFHHAHREALTPCLSALTAYHLNLQGPNVTLHTACSSGMVAMSLAVDNLRSKTCDVALAGGVSVAFPQCVPKTLIAAGKSTHRLQSGISHCADTPVLAFWALPTIRLAIRRHASGRRSLCAGAQADERRCPRRGRYLRCGQGDGRRLRRKPGKAGPTVPSPRGQAQSVKGAWMDAGVSAGKLVYAEWVLDIQVAHVNSANVLHRLHGSGTPIGDALELEGLKMARRELGVEKTPYIVGSNKGNLGNCEAASGLVSVIKLVKSIQHGVVPPLQSFEQPNPVIDPTLKISFAKNPVRLSPDALLSASSTGLGGVNAHCVLAFPPAQHKRKASVEATFIKGPVDVSVEVPSPKASVPDATSAGHLVLRHVRSILGTDEISSTTVLRDAGLDSRGQMALLHQLQQAGCHIPLSAFIDPSCTVESIVASISASLPSYISFLQQAPTGTTYVLIAPGGGSCLSYAALARHLPADSTIMALDHPALHGIDSDCGINELATRYVKDMPPTCRDVVLVGASFGGLVATAMLGPMQEAGIQVRAVALIDSPFPGSTSADVLLTADAFVRNVFSAESRPALSAEEATLDLAAFAARHGSDIRALAGTYEKNVKAMADWLPSGPHTTSALYVAAATDEVDERWKAAYSGMSVERVEGSMPVRGLETTPPSSLGGSQGCSPLSRPHNVLFLLGLSPA</sequence>
<keyword evidence="4" id="KW-0808">Transferase</keyword>
<dbReference type="SUPFAM" id="SSF56801">
    <property type="entry name" value="Acetyl-CoA synthetase-like"/>
    <property type="match status" value="1"/>
</dbReference>
<evidence type="ECO:0000313" key="11">
    <source>
        <dbReference type="Proteomes" id="UP001295794"/>
    </source>
</evidence>
<dbReference type="CDD" id="cd00833">
    <property type="entry name" value="PKS"/>
    <property type="match status" value="1"/>
</dbReference>
<keyword evidence="1" id="KW-0596">Phosphopantetheine</keyword>
<comment type="caution">
    <text evidence="10">The sequence shown here is derived from an EMBL/GenBank/DDBJ whole genome shotgun (WGS) entry which is preliminary data.</text>
</comment>
<gene>
    <name evidence="10" type="ORF">MYCIT1_LOCUS28420</name>
</gene>